<dbReference type="GO" id="GO:0005886">
    <property type="term" value="C:plasma membrane"/>
    <property type="evidence" value="ECO:0007669"/>
    <property type="project" value="UniProtKB-SubCell"/>
</dbReference>
<evidence type="ECO:0000256" key="3">
    <source>
        <dbReference type="ARBA" id="ARBA00022475"/>
    </source>
</evidence>
<evidence type="ECO:0000256" key="2">
    <source>
        <dbReference type="ARBA" id="ARBA00022448"/>
    </source>
</evidence>
<protein>
    <submittedName>
        <fullName evidence="10">Branched-chain amino acid ABC transporter permease</fullName>
    </submittedName>
</protein>
<dbReference type="OMA" id="FATWFVI"/>
<dbReference type="GO" id="GO:0006865">
    <property type="term" value="P:amino acid transport"/>
    <property type="evidence" value="ECO:0007669"/>
    <property type="project" value="UniProtKB-KW"/>
</dbReference>
<keyword evidence="7 9" id="KW-0472">Membrane</keyword>
<keyword evidence="4 9" id="KW-0812">Transmembrane</keyword>
<evidence type="ECO:0000256" key="1">
    <source>
        <dbReference type="ARBA" id="ARBA00004651"/>
    </source>
</evidence>
<evidence type="ECO:0000256" key="8">
    <source>
        <dbReference type="ARBA" id="ARBA00037998"/>
    </source>
</evidence>
<organism evidence="10 11">
    <name type="scientific">Bacillus thuringiensis</name>
    <dbReference type="NCBI Taxonomy" id="1428"/>
    <lineage>
        <taxon>Bacteria</taxon>
        <taxon>Bacillati</taxon>
        <taxon>Bacillota</taxon>
        <taxon>Bacilli</taxon>
        <taxon>Bacillales</taxon>
        <taxon>Bacillaceae</taxon>
        <taxon>Bacillus</taxon>
        <taxon>Bacillus cereus group</taxon>
    </lineage>
</organism>
<name>A0A0G3DW62_BACTU</name>
<dbReference type="PANTHER" id="PTHR11795">
    <property type="entry name" value="BRANCHED-CHAIN AMINO ACID TRANSPORT SYSTEM PERMEASE PROTEIN LIVH"/>
    <property type="match status" value="1"/>
</dbReference>
<gene>
    <name evidence="10" type="ORF">CAB88_09465</name>
</gene>
<keyword evidence="2" id="KW-0813">Transport</keyword>
<evidence type="ECO:0000256" key="7">
    <source>
        <dbReference type="ARBA" id="ARBA00023136"/>
    </source>
</evidence>
<accession>A0A0G3DW62</accession>
<dbReference type="GeneID" id="67466346"/>
<dbReference type="PANTHER" id="PTHR11795:SF442">
    <property type="entry name" value="ABC TRANSPORTER ATP-BINDING PROTEIN"/>
    <property type="match status" value="1"/>
</dbReference>
<feature type="transmembrane region" description="Helical" evidence="9">
    <location>
        <begin position="132"/>
        <end position="158"/>
    </location>
</feature>
<dbReference type="InterPro" id="IPR052157">
    <property type="entry name" value="BCAA_transport_permease"/>
</dbReference>
<dbReference type="InterPro" id="IPR001851">
    <property type="entry name" value="ABC_transp_permease"/>
</dbReference>
<feature type="transmembrane region" description="Helical" evidence="9">
    <location>
        <begin position="12"/>
        <end position="30"/>
    </location>
</feature>
<evidence type="ECO:0000313" key="11">
    <source>
        <dbReference type="Proteomes" id="UP000194143"/>
    </source>
</evidence>
<evidence type="ECO:0000256" key="4">
    <source>
        <dbReference type="ARBA" id="ARBA00022692"/>
    </source>
</evidence>
<evidence type="ECO:0000313" key="10">
    <source>
        <dbReference type="EMBL" id="ARP57304.1"/>
    </source>
</evidence>
<comment type="similarity">
    <text evidence="8">Belongs to the binding-protein-dependent transport system permease family. LivHM subfamily.</text>
</comment>
<dbReference type="Proteomes" id="UP000194143">
    <property type="component" value="Chromosome"/>
</dbReference>
<keyword evidence="11" id="KW-1185">Reference proteome</keyword>
<comment type="subcellular location">
    <subcellularLocation>
        <location evidence="1">Cell membrane</location>
        <topology evidence="1">Multi-pass membrane protein</topology>
    </subcellularLocation>
</comment>
<evidence type="ECO:0000256" key="9">
    <source>
        <dbReference type="SAM" id="Phobius"/>
    </source>
</evidence>
<evidence type="ECO:0000256" key="5">
    <source>
        <dbReference type="ARBA" id="ARBA00022970"/>
    </source>
</evidence>
<evidence type="ECO:0000256" key="6">
    <source>
        <dbReference type="ARBA" id="ARBA00022989"/>
    </source>
</evidence>
<feature type="transmembrane region" description="Helical" evidence="9">
    <location>
        <begin position="264"/>
        <end position="283"/>
    </location>
</feature>
<dbReference type="GO" id="GO:0022857">
    <property type="term" value="F:transmembrane transporter activity"/>
    <property type="evidence" value="ECO:0007669"/>
    <property type="project" value="InterPro"/>
</dbReference>
<keyword evidence="5" id="KW-0029">Amino-acid transport</keyword>
<proteinExistence type="inferred from homology"/>
<dbReference type="EMBL" id="CP021061">
    <property type="protein sequence ID" value="ARP57304.1"/>
    <property type="molecule type" value="Genomic_DNA"/>
</dbReference>
<dbReference type="RefSeq" id="WP_000382787.1">
    <property type="nucleotide sequence ID" value="NZ_CP011349.1"/>
</dbReference>
<feature type="transmembrane region" description="Helical" evidence="9">
    <location>
        <begin position="179"/>
        <end position="206"/>
    </location>
</feature>
<sequence>MDVLINLFVNGISTGMLIFLLASGLSLIFGLMSVLNFAHGGLFAWGAFTGVWLFNMTGSYILALVGAVAMGMFLGFILERFLIRPVYGNHVRQLLVTLGGMLVLSECIKIFWGPNPISAKLPLWLQGSFTFGGIILIKYRLFVILIGIIIYIALLLLLKKTKIGLMIRAGVMDKEMVQALGINVKAIFSFVFLLGAGMAALGGFLLAPYSGVIFAEMGMQYAILAFIVVIIGGLGSVQGSAIASLIVGLAGAFTAYFIPDLSLAINMLMLLFFLIVKPTGLVGEKG</sequence>
<dbReference type="AlphaFoldDB" id="A0A0G3DW62"/>
<feature type="transmembrane region" description="Helical" evidence="9">
    <location>
        <begin position="94"/>
        <end position="112"/>
    </location>
</feature>
<reference evidence="10 11" key="1">
    <citation type="submission" date="2017-04" db="EMBL/GenBank/DDBJ databases">
        <title>Complete Genome Sequence of Bacillus thuringiensis type Strain ATCC 10792.</title>
        <authorList>
            <person name="Oh D.-H."/>
            <person name="Park B.-J."/>
            <person name="Shuai W."/>
            <person name="Chelliah R."/>
        </authorList>
    </citation>
    <scope>NUCLEOTIDE SEQUENCE [LARGE SCALE GENOMIC DNA]</scope>
    <source>
        <strain evidence="10 11">ATCC 10792</strain>
    </source>
</reference>
<dbReference type="Pfam" id="PF02653">
    <property type="entry name" value="BPD_transp_2"/>
    <property type="match status" value="1"/>
</dbReference>
<dbReference type="CDD" id="cd06582">
    <property type="entry name" value="TM_PBP1_LivH_like"/>
    <property type="match status" value="1"/>
</dbReference>
<keyword evidence="3" id="KW-1003">Cell membrane</keyword>
<keyword evidence="6 9" id="KW-1133">Transmembrane helix</keyword>
<feature type="transmembrane region" description="Helical" evidence="9">
    <location>
        <begin position="60"/>
        <end position="82"/>
    </location>
</feature>